<name>A0ACC0L028_CHOFU</name>
<sequence>MILGCCQTARGGGGGGSGGGAGAGRGAGAAAADGRPRPAEGTLTAASLIDAIITHQISQSADQRFPIIRECSPARAGGGGGAGAHERRESPPREEPPAHTASIKLGDLASNIITRDFCSPTAAPHHHNSRYAAGVSGAEYTASGGGGGGGGGGGAEGEWKRRDPPKHAPYLEPVSPPDTHHANRSTSGRRFSGCVAGGVLTAFDYVTNRIVEVMRSDADERKPLAFPAAYAYPYSALNVPSAAPAAPPSAARADGSAPPPTSSAPAASAAPALPEPAPLMSAQYEPLSDED</sequence>
<gene>
    <name evidence="1" type="ORF">MSG28_005487</name>
</gene>
<comment type="caution">
    <text evidence="1">The sequence shown here is derived from an EMBL/GenBank/DDBJ whole genome shotgun (WGS) entry which is preliminary data.</text>
</comment>
<protein>
    <submittedName>
        <fullName evidence="1">Uncharacterized protein</fullName>
    </submittedName>
</protein>
<keyword evidence="2" id="KW-1185">Reference proteome</keyword>
<dbReference type="Proteomes" id="UP001064048">
    <property type="component" value="Chromosome 9"/>
</dbReference>
<dbReference type="EMBL" id="CM046109">
    <property type="protein sequence ID" value="KAI8441801.1"/>
    <property type="molecule type" value="Genomic_DNA"/>
</dbReference>
<reference evidence="1 2" key="1">
    <citation type="journal article" date="2022" name="Genome Biol. Evol.">
        <title>The Spruce Budworm Genome: Reconstructing the Evolutionary History of Antifreeze Proteins.</title>
        <authorList>
            <person name="Beliveau C."/>
            <person name="Gagne P."/>
            <person name="Picq S."/>
            <person name="Vernygora O."/>
            <person name="Keeling C.I."/>
            <person name="Pinkney K."/>
            <person name="Doucet D."/>
            <person name="Wen F."/>
            <person name="Johnston J.S."/>
            <person name="Maaroufi H."/>
            <person name="Boyle B."/>
            <person name="Laroche J."/>
            <person name="Dewar K."/>
            <person name="Juretic N."/>
            <person name="Blackburn G."/>
            <person name="Nisole A."/>
            <person name="Brunet B."/>
            <person name="Brandao M."/>
            <person name="Lumley L."/>
            <person name="Duan J."/>
            <person name="Quan G."/>
            <person name="Lucarotti C.J."/>
            <person name="Roe A.D."/>
            <person name="Sperling F.A.H."/>
            <person name="Levesque R.C."/>
            <person name="Cusson M."/>
        </authorList>
    </citation>
    <scope>NUCLEOTIDE SEQUENCE [LARGE SCALE GENOMIC DNA]</scope>
    <source>
        <strain evidence="1">Glfc:IPQL:Cfum</strain>
    </source>
</reference>
<organism evidence="1 2">
    <name type="scientific">Choristoneura fumiferana</name>
    <name type="common">Spruce budworm moth</name>
    <name type="synonym">Archips fumiferana</name>
    <dbReference type="NCBI Taxonomy" id="7141"/>
    <lineage>
        <taxon>Eukaryota</taxon>
        <taxon>Metazoa</taxon>
        <taxon>Ecdysozoa</taxon>
        <taxon>Arthropoda</taxon>
        <taxon>Hexapoda</taxon>
        <taxon>Insecta</taxon>
        <taxon>Pterygota</taxon>
        <taxon>Neoptera</taxon>
        <taxon>Endopterygota</taxon>
        <taxon>Lepidoptera</taxon>
        <taxon>Glossata</taxon>
        <taxon>Ditrysia</taxon>
        <taxon>Tortricoidea</taxon>
        <taxon>Tortricidae</taxon>
        <taxon>Tortricinae</taxon>
        <taxon>Choristoneura</taxon>
    </lineage>
</organism>
<accession>A0ACC0L028</accession>
<evidence type="ECO:0000313" key="1">
    <source>
        <dbReference type="EMBL" id="KAI8441801.1"/>
    </source>
</evidence>
<proteinExistence type="predicted"/>
<evidence type="ECO:0000313" key="2">
    <source>
        <dbReference type="Proteomes" id="UP001064048"/>
    </source>
</evidence>